<sequence length="166" mass="18510">MPSSSLQAIPKFSKSKFIPISLKLTSHRSRSRTPCYKGSSSFGQQGGHTPKQGKGRMVLSFLGRRDLDRITDQQGSFQWELLAQALMSLASEGLVQEETIGSFSVPFYAACPEELKFVVQKEGSFLIDRVETFEIYCDEQIKTEFEKQSSGQRVANSITAIAETML</sequence>
<reference evidence="1 2" key="1">
    <citation type="journal article" date="2021" name="Hortic Res">
        <title>High-quality reference genome and annotation aids understanding of berry development for evergreen blueberry (Vaccinium darrowii).</title>
        <authorList>
            <person name="Yu J."/>
            <person name="Hulse-Kemp A.M."/>
            <person name="Babiker E."/>
            <person name="Staton M."/>
        </authorList>
    </citation>
    <scope>NUCLEOTIDE SEQUENCE [LARGE SCALE GENOMIC DNA]</scope>
    <source>
        <strain evidence="2">cv. NJ 8807/NJ 8810</strain>
        <tissue evidence="1">Young leaf</tissue>
    </source>
</reference>
<organism evidence="1 2">
    <name type="scientific">Vaccinium darrowii</name>
    <dbReference type="NCBI Taxonomy" id="229202"/>
    <lineage>
        <taxon>Eukaryota</taxon>
        <taxon>Viridiplantae</taxon>
        <taxon>Streptophyta</taxon>
        <taxon>Embryophyta</taxon>
        <taxon>Tracheophyta</taxon>
        <taxon>Spermatophyta</taxon>
        <taxon>Magnoliopsida</taxon>
        <taxon>eudicotyledons</taxon>
        <taxon>Gunneridae</taxon>
        <taxon>Pentapetalae</taxon>
        <taxon>asterids</taxon>
        <taxon>Ericales</taxon>
        <taxon>Ericaceae</taxon>
        <taxon>Vaccinioideae</taxon>
        <taxon>Vaccinieae</taxon>
        <taxon>Vaccinium</taxon>
    </lineage>
</organism>
<proteinExistence type="predicted"/>
<name>A0ACB7Y9I2_9ERIC</name>
<accession>A0ACB7Y9I2</accession>
<evidence type="ECO:0000313" key="2">
    <source>
        <dbReference type="Proteomes" id="UP000828048"/>
    </source>
</evidence>
<dbReference type="EMBL" id="CM037157">
    <property type="protein sequence ID" value="KAH7849734.1"/>
    <property type="molecule type" value="Genomic_DNA"/>
</dbReference>
<protein>
    <submittedName>
        <fullName evidence="1">Uncharacterized protein</fullName>
    </submittedName>
</protein>
<keyword evidence="2" id="KW-1185">Reference proteome</keyword>
<evidence type="ECO:0000313" key="1">
    <source>
        <dbReference type="EMBL" id="KAH7849734.1"/>
    </source>
</evidence>
<gene>
    <name evidence="1" type="ORF">Vadar_022261</name>
</gene>
<dbReference type="Proteomes" id="UP000828048">
    <property type="component" value="Chromosome 7"/>
</dbReference>
<comment type="caution">
    <text evidence="1">The sequence shown here is derived from an EMBL/GenBank/DDBJ whole genome shotgun (WGS) entry which is preliminary data.</text>
</comment>